<proteinExistence type="predicted"/>
<protein>
    <submittedName>
        <fullName evidence="1">Uncharacterized protein</fullName>
    </submittedName>
</protein>
<evidence type="ECO:0000313" key="2">
    <source>
        <dbReference type="Proteomes" id="UP000244727"/>
    </source>
</evidence>
<dbReference type="AlphaFoldDB" id="A0A2R4X0P7"/>
<dbReference type="EMBL" id="CP028858">
    <property type="protein sequence ID" value="AWB27341.1"/>
    <property type="molecule type" value="Genomic_DNA"/>
</dbReference>
<accession>A0A2R4X0P7</accession>
<dbReference type="RefSeq" id="WP_108381710.1">
    <property type="nucleotide sequence ID" value="NZ_CP028858.1"/>
</dbReference>
<name>A0A2R4X0P7_9EURY</name>
<dbReference type="Proteomes" id="UP000244727">
    <property type="component" value="Chromosome"/>
</dbReference>
<dbReference type="GeneID" id="36512104"/>
<dbReference type="KEGG" id="harc:HARCEL1_06315"/>
<gene>
    <name evidence="1" type="ORF">HARCEL1_06315</name>
</gene>
<reference evidence="1 2" key="1">
    <citation type="submission" date="2018-04" db="EMBL/GenBank/DDBJ databases">
        <title>Halococcoides cellulosivorans gen. nov., sp. nov., an extremely halophilic cellulose-utilizing haloarchaeon from hypersaline lakes.</title>
        <authorList>
            <person name="Sorokin D.Y."/>
            <person name="Toshchakov S.V."/>
            <person name="Samarov N.I."/>
            <person name="Korzhenkov A."/>
            <person name="Kublanov I.V."/>
        </authorList>
    </citation>
    <scope>NUCLEOTIDE SEQUENCE [LARGE SCALE GENOMIC DNA]</scope>
    <source>
        <strain evidence="1 2">HArcel1</strain>
    </source>
</reference>
<keyword evidence="2" id="KW-1185">Reference proteome</keyword>
<sequence>MSDAYTVDGLPFDPIPAGRAILVVGSGIGGARTVQSRLLVGPPDEAILIVAADRGVVTTVESLREVDPDLDGDRIVAIGCSGEESGTDGVRTRSVSTPTDLTGIGIQFSEGHRNLELAGYDRVRSGIASLTTLVSTATELRPIYRFLHSFTGHVRSRDGLLVCTIDDATVTDDVFHTIESSFDARIDVEADDERRVRLRGLAGQSDEWLPFE</sequence>
<organism evidence="1 2">
    <name type="scientific">Halococcoides cellulosivorans</name>
    <dbReference type="NCBI Taxonomy" id="1679096"/>
    <lineage>
        <taxon>Archaea</taxon>
        <taxon>Methanobacteriati</taxon>
        <taxon>Methanobacteriota</taxon>
        <taxon>Stenosarchaea group</taxon>
        <taxon>Halobacteria</taxon>
        <taxon>Halobacteriales</taxon>
        <taxon>Haloarculaceae</taxon>
        <taxon>Halococcoides</taxon>
    </lineage>
</organism>
<dbReference type="Pfam" id="PF24336">
    <property type="entry name" value="DUF7504"/>
    <property type="match status" value="1"/>
</dbReference>
<evidence type="ECO:0000313" key="1">
    <source>
        <dbReference type="EMBL" id="AWB27341.1"/>
    </source>
</evidence>
<dbReference type="InterPro" id="IPR055927">
    <property type="entry name" value="DUF7504"/>
</dbReference>